<dbReference type="Gene3D" id="3.30.160.60">
    <property type="entry name" value="Classic Zinc Finger"/>
    <property type="match status" value="1"/>
</dbReference>
<sequence length="511" mass="58544">MNNQFSIHQQPTAAMTINNSSTNQSGNSNDIKPINISFSRNNSIFDNTRLRRESIAHSQGMGGVSWGSIGIGSWLKDEVFMHQNANNNYLNQLRNQSINLNNGNFNNNNAMDLRSDSVMVAKSPLPHSSYLADLEANYCKDYSCCGQLLPTLHDLLKHYEEMHIANDGSDLYQSNLNNFHSTSNLNNEVSHARIRNTNVPVGAVSTNEVFLNNHLNTKQNLSNNNKKFNMNPSSNKQKQANNLDFNMSLTDNNNNNQHSSNNIHNDVNLQNNELHKTLSSFNFDQSNIQSQEMQFDFSNSNGSHIFQNDVLVKDLENQTKMFHQQVQQQENNHLSHDQQLQQHNNYQSNFNNNHNFSNNTNMNTHNKIQKNQNIVNSNLEMDMDPDTQFQMDVDDETHNGEETPDVCIDDPARRLYVMEQKDERPFSCPVIGCDKTYKNQNGLKYHRIHGHQNQTLRENPDGTLSVINPDSDSPYPHGMGFEKDKPYRCEVCGKRYKNLNGLKYHRGHTTH</sequence>
<proteinExistence type="predicted"/>
<dbReference type="PROSITE" id="PS00028">
    <property type="entry name" value="ZINC_FINGER_C2H2_1"/>
    <property type="match status" value="2"/>
</dbReference>
<dbReference type="InterPro" id="IPR013087">
    <property type="entry name" value="Znf_C2H2_type"/>
</dbReference>
<dbReference type="Proteomes" id="UP000307173">
    <property type="component" value="Unassembled WGS sequence"/>
</dbReference>
<feature type="compositionally biased region" description="Low complexity" evidence="6">
    <location>
        <begin position="220"/>
        <end position="236"/>
    </location>
</feature>
<evidence type="ECO:0000256" key="1">
    <source>
        <dbReference type="ARBA" id="ARBA00022723"/>
    </source>
</evidence>
<evidence type="ECO:0000259" key="7">
    <source>
        <dbReference type="PROSITE" id="PS50157"/>
    </source>
</evidence>
<feature type="region of interest" description="Disordered" evidence="6">
    <location>
        <begin position="1"/>
        <end position="33"/>
    </location>
</feature>
<evidence type="ECO:0000313" key="9">
    <source>
        <dbReference type="Proteomes" id="UP000307173"/>
    </source>
</evidence>
<evidence type="ECO:0000256" key="4">
    <source>
        <dbReference type="ARBA" id="ARBA00022833"/>
    </source>
</evidence>
<dbReference type="SUPFAM" id="SSF57667">
    <property type="entry name" value="beta-beta-alpha zinc fingers"/>
    <property type="match status" value="1"/>
</dbReference>
<evidence type="ECO:0000256" key="6">
    <source>
        <dbReference type="SAM" id="MobiDB-lite"/>
    </source>
</evidence>
<evidence type="ECO:0000256" key="3">
    <source>
        <dbReference type="ARBA" id="ARBA00022771"/>
    </source>
</evidence>
<dbReference type="FunFam" id="3.30.160.60:FF:001987">
    <property type="entry name" value="Transcription factor SFP1"/>
    <property type="match status" value="1"/>
</dbReference>
<dbReference type="EMBL" id="SELW01000507">
    <property type="protein sequence ID" value="TID24585.1"/>
    <property type="molecule type" value="Genomic_DNA"/>
</dbReference>
<feature type="compositionally biased region" description="Low complexity" evidence="6">
    <location>
        <begin position="18"/>
        <end position="29"/>
    </location>
</feature>
<organism evidence="8 9">
    <name type="scientific">Pichia inconspicua</name>
    <dbReference type="NCBI Taxonomy" id="52247"/>
    <lineage>
        <taxon>Eukaryota</taxon>
        <taxon>Fungi</taxon>
        <taxon>Dikarya</taxon>
        <taxon>Ascomycota</taxon>
        <taxon>Saccharomycotina</taxon>
        <taxon>Pichiomycetes</taxon>
        <taxon>Pichiales</taxon>
        <taxon>Pichiaceae</taxon>
        <taxon>Pichia</taxon>
    </lineage>
</organism>
<feature type="domain" description="C2H2-type" evidence="7">
    <location>
        <begin position="426"/>
        <end position="456"/>
    </location>
</feature>
<dbReference type="PANTHER" id="PTHR23057">
    <property type="entry name" value="JUXTAPOSED WITH ANOTHER ZINC FINGER PROTEIN 1"/>
    <property type="match status" value="1"/>
</dbReference>
<name>A0A4T0WZZ4_9ASCO</name>
<dbReference type="PROSITE" id="PS50157">
    <property type="entry name" value="ZINC_FINGER_C2H2_2"/>
    <property type="match status" value="2"/>
</dbReference>
<evidence type="ECO:0000256" key="2">
    <source>
        <dbReference type="ARBA" id="ARBA00022737"/>
    </source>
</evidence>
<keyword evidence="1" id="KW-0479">Metal-binding</keyword>
<dbReference type="PANTHER" id="PTHR23057:SF0">
    <property type="entry name" value="JUXTAPOSED WITH ANOTHER ZINC FINGER PROTEIN 1"/>
    <property type="match status" value="1"/>
</dbReference>
<keyword evidence="2" id="KW-0677">Repeat</keyword>
<dbReference type="InterPro" id="IPR036236">
    <property type="entry name" value="Znf_C2H2_sf"/>
</dbReference>
<dbReference type="GO" id="GO:0005634">
    <property type="term" value="C:nucleus"/>
    <property type="evidence" value="ECO:0007669"/>
    <property type="project" value="TreeGrafter"/>
</dbReference>
<accession>A0A4T0WZZ4</accession>
<comment type="caution">
    <text evidence="8">The sequence shown here is derived from an EMBL/GenBank/DDBJ whole genome shotgun (WGS) entry which is preliminary data.</text>
</comment>
<keyword evidence="9" id="KW-1185">Reference proteome</keyword>
<gene>
    <name evidence="8" type="ORF">CANINC_003057</name>
</gene>
<evidence type="ECO:0000256" key="5">
    <source>
        <dbReference type="PROSITE-ProRule" id="PRU00042"/>
    </source>
</evidence>
<dbReference type="GO" id="GO:0008270">
    <property type="term" value="F:zinc ion binding"/>
    <property type="evidence" value="ECO:0007669"/>
    <property type="project" value="UniProtKB-KW"/>
</dbReference>
<protein>
    <recommendedName>
        <fullName evidence="7">C2H2-type domain-containing protein</fullName>
    </recommendedName>
</protein>
<keyword evidence="3 5" id="KW-0863">Zinc-finger</keyword>
<feature type="region of interest" description="Disordered" evidence="6">
    <location>
        <begin position="219"/>
        <end position="239"/>
    </location>
</feature>
<dbReference type="AlphaFoldDB" id="A0A4T0WZZ4"/>
<dbReference type="STRING" id="52247.A0A4T0WZZ4"/>
<feature type="domain" description="C2H2-type" evidence="7">
    <location>
        <begin position="487"/>
        <end position="511"/>
    </location>
</feature>
<dbReference type="OrthoDB" id="3269380at2759"/>
<keyword evidence="4" id="KW-0862">Zinc</keyword>
<dbReference type="SMART" id="SM00355">
    <property type="entry name" value="ZnF_C2H2"/>
    <property type="match status" value="3"/>
</dbReference>
<feature type="compositionally biased region" description="Polar residues" evidence="6">
    <location>
        <begin position="1"/>
        <end position="17"/>
    </location>
</feature>
<dbReference type="InterPro" id="IPR051580">
    <property type="entry name" value="ZnF-Chromatin_assoc"/>
</dbReference>
<reference evidence="8 9" key="1">
    <citation type="journal article" date="2019" name="Front. Genet.">
        <title>Whole-Genome Sequencing of the Opportunistic Yeast Pathogen Candida inconspicua Uncovers Its Hybrid Origin.</title>
        <authorList>
            <person name="Mixao V."/>
            <person name="Hansen A.P."/>
            <person name="Saus E."/>
            <person name="Boekhout T."/>
            <person name="Lass-Florl C."/>
            <person name="Gabaldon T."/>
        </authorList>
    </citation>
    <scope>NUCLEOTIDE SEQUENCE [LARGE SCALE GENOMIC DNA]</scope>
    <source>
        <strain evidence="8 9">CBS 180</strain>
    </source>
</reference>
<evidence type="ECO:0000313" key="8">
    <source>
        <dbReference type="EMBL" id="TID24585.1"/>
    </source>
</evidence>